<feature type="compositionally biased region" description="Acidic residues" evidence="6">
    <location>
        <begin position="309"/>
        <end position="326"/>
    </location>
</feature>
<feature type="domain" description="RRM" evidence="7">
    <location>
        <begin position="147"/>
        <end position="223"/>
    </location>
</feature>
<dbReference type="OrthoDB" id="272703at2759"/>
<feature type="compositionally biased region" description="Basic and acidic residues" evidence="6">
    <location>
        <begin position="257"/>
        <end position="272"/>
    </location>
</feature>
<feature type="region of interest" description="Disordered" evidence="6">
    <location>
        <begin position="231"/>
        <end position="336"/>
    </location>
</feature>
<evidence type="ECO:0000256" key="4">
    <source>
        <dbReference type="ARBA" id="ARBA00023242"/>
    </source>
</evidence>
<feature type="compositionally biased region" description="Polar residues" evidence="6">
    <location>
        <begin position="806"/>
        <end position="817"/>
    </location>
</feature>
<feature type="compositionally biased region" description="Low complexity" evidence="6">
    <location>
        <begin position="289"/>
        <end position="298"/>
    </location>
</feature>
<comment type="caution">
    <text evidence="8">The sequence shown here is derived from an EMBL/GenBank/DDBJ whole genome shotgun (WGS) entry which is preliminary data.</text>
</comment>
<feature type="compositionally biased region" description="Basic and acidic residues" evidence="6">
    <location>
        <begin position="685"/>
        <end position="694"/>
    </location>
</feature>
<evidence type="ECO:0000256" key="1">
    <source>
        <dbReference type="ARBA" id="ARBA00004123"/>
    </source>
</evidence>
<keyword evidence="4" id="KW-0539">Nucleus</keyword>
<accession>A0A9N8DNY2</accession>
<dbReference type="PROSITE" id="PS50102">
    <property type="entry name" value="RRM"/>
    <property type="match status" value="3"/>
</dbReference>
<organism evidence="8 9">
    <name type="scientific">Seminavis robusta</name>
    <dbReference type="NCBI Taxonomy" id="568900"/>
    <lineage>
        <taxon>Eukaryota</taxon>
        <taxon>Sar</taxon>
        <taxon>Stramenopiles</taxon>
        <taxon>Ochrophyta</taxon>
        <taxon>Bacillariophyta</taxon>
        <taxon>Bacillariophyceae</taxon>
        <taxon>Bacillariophycidae</taxon>
        <taxon>Naviculales</taxon>
        <taxon>Naviculaceae</taxon>
        <taxon>Seminavis</taxon>
    </lineage>
</organism>
<comment type="subcellular location">
    <subcellularLocation>
        <location evidence="1">Nucleus</location>
    </subcellularLocation>
</comment>
<feature type="compositionally biased region" description="Basic and acidic residues" evidence="6">
    <location>
        <begin position="564"/>
        <end position="576"/>
    </location>
</feature>
<dbReference type="InterPro" id="IPR051945">
    <property type="entry name" value="RRM_MRD1_RNA_proc_ribogen"/>
</dbReference>
<dbReference type="InterPro" id="IPR035979">
    <property type="entry name" value="RBD_domain_sf"/>
</dbReference>
<evidence type="ECO:0000259" key="7">
    <source>
        <dbReference type="PROSITE" id="PS50102"/>
    </source>
</evidence>
<feature type="compositionally biased region" description="Basic and acidic residues" evidence="6">
    <location>
        <begin position="795"/>
        <end position="804"/>
    </location>
</feature>
<feature type="compositionally biased region" description="Basic residues" evidence="6">
    <location>
        <begin position="781"/>
        <end position="794"/>
    </location>
</feature>
<dbReference type="InterPro" id="IPR012677">
    <property type="entry name" value="Nucleotide-bd_a/b_plait_sf"/>
</dbReference>
<dbReference type="GO" id="GO:0005634">
    <property type="term" value="C:nucleus"/>
    <property type="evidence" value="ECO:0007669"/>
    <property type="project" value="UniProtKB-SubCell"/>
</dbReference>
<feature type="compositionally biased region" description="Acidic residues" evidence="6">
    <location>
        <begin position="273"/>
        <end position="288"/>
    </location>
</feature>
<protein>
    <submittedName>
        <fullName evidence="8">RNA-binding protein 28</fullName>
    </submittedName>
</protein>
<evidence type="ECO:0000256" key="5">
    <source>
        <dbReference type="PROSITE-ProRule" id="PRU00176"/>
    </source>
</evidence>
<feature type="region of interest" description="Disordered" evidence="6">
    <location>
        <begin position="549"/>
        <end position="576"/>
    </location>
</feature>
<dbReference type="SMART" id="SM00360">
    <property type="entry name" value="RRM"/>
    <property type="match status" value="4"/>
</dbReference>
<sequence length="843" mass="95753">MVMKQSQENNNSHNTNTMALQNSKSTEHTVFVRFVPTSSILRRLHIEDYFSQIGPIKKASLIHKKNDEDNQGSGGSSYGFIKYTCETDAEEAAKKLNRSTLELPQGDQQDGQPHNFQVMVELASSVQNKQQQPSSESIITEHQKKHNRVILRNLSFYATTEIVQDTLTKKFGDLIDVHIPTVKGKSRGFCFCTFRTTVDAQKAIDAKEIDIRNRKATIQWSVCKRVHDKQQQDDLKLKRKRDYQDKVRAEQGTNNESSREQEKKEDDKKKEDDDSDDASSSSDDDDGDSSSSGSSSESEGGDSDKESDGSDSEVDDEDSEDEEDDKPTENLQQPVQEQRQLFVRNLPFDATRHDVFETFRTYGTIEAIYLVTNPVTKLPRGTAFVTYKKPAGAARALRKNSAIILKGRPLVLDYAVDKETATTLVRDSNHSETKKLTGKDKRNFYLRGEGRVDDEQEWANISEAEKNKRQRAWHDKITKLKSPLFFVNAHRLSIRNIAKGVDEADIKKLLFQATQRGLQRKLVSIDDLVAEWSASGEYSAREILEKRKQYQRKDKHQHSGIEPLPDKDNSLKPESLDERNIKRTISSVYLDRDFEAAGGTKNVKMAPSRGFAFAEFTYHVQALACLRELNNNTMYTEEYAAGGKAASAAVAARKRGGKKKMKDGDEEGAKLPRIIVEFTVENRAKAKQQAEHRAQQQANRQRQKLETKEKREGNGSSEGEKTKSQSKKRGRGAKQREKKRQRELQGDNDKKDEKAKKEPKADKADRKRKNAEMEQQDQKPKGVKPPKKQKKGKRKEVEAEDKLSKLVQNYNTAVNDTSPKEKKAGTPNPSKKEAMAEGKRWFE</sequence>
<keyword evidence="3 5" id="KW-0694">RNA-binding</keyword>
<dbReference type="PANTHER" id="PTHR48039:SF5">
    <property type="entry name" value="RNA-BINDING PROTEIN 28"/>
    <property type="match status" value="1"/>
</dbReference>
<dbReference type="Proteomes" id="UP001153069">
    <property type="component" value="Unassembled WGS sequence"/>
</dbReference>
<dbReference type="AlphaFoldDB" id="A0A9N8DNY2"/>
<dbReference type="InterPro" id="IPR000504">
    <property type="entry name" value="RRM_dom"/>
</dbReference>
<evidence type="ECO:0000313" key="9">
    <source>
        <dbReference type="Proteomes" id="UP001153069"/>
    </source>
</evidence>
<name>A0A9N8DNY2_9STRA</name>
<evidence type="ECO:0000313" key="8">
    <source>
        <dbReference type="EMBL" id="CAB9506019.1"/>
    </source>
</evidence>
<keyword evidence="2" id="KW-0677">Repeat</keyword>
<feature type="domain" description="RRM" evidence="7">
    <location>
        <begin position="339"/>
        <end position="417"/>
    </location>
</feature>
<gene>
    <name evidence="8" type="ORF">SEMRO_251_G099260.1</name>
</gene>
<dbReference type="EMBL" id="CAICTM010000250">
    <property type="protein sequence ID" value="CAB9506019.1"/>
    <property type="molecule type" value="Genomic_DNA"/>
</dbReference>
<keyword evidence="9" id="KW-1185">Reference proteome</keyword>
<evidence type="ECO:0000256" key="6">
    <source>
        <dbReference type="SAM" id="MobiDB-lite"/>
    </source>
</evidence>
<feature type="compositionally biased region" description="Basic and acidic residues" evidence="6">
    <location>
        <begin position="740"/>
        <end position="780"/>
    </location>
</feature>
<dbReference type="GO" id="GO:0003729">
    <property type="term" value="F:mRNA binding"/>
    <property type="evidence" value="ECO:0007669"/>
    <property type="project" value="TreeGrafter"/>
</dbReference>
<feature type="region of interest" description="Disordered" evidence="6">
    <location>
        <begin position="685"/>
        <end position="843"/>
    </location>
</feature>
<proteinExistence type="predicted"/>
<dbReference type="CDD" id="cd00590">
    <property type="entry name" value="RRM_SF"/>
    <property type="match status" value="1"/>
</dbReference>
<dbReference type="Pfam" id="PF00076">
    <property type="entry name" value="RRM_1"/>
    <property type="match status" value="4"/>
</dbReference>
<feature type="compositionally biased region" description="Basic and acidic residues" evidence="6">
    <location>
        <begin position="703"/>
        <end position="723"/>
    </location>
</feature>
<feature type="compositionally biased region" description="Basic and acidic residues" evidence="6">
    <location>
        <begin position="231"/>
        <end position="249"/>
    </location>
</feature>
<feature type="domain" description="RRM" evidence="7">
    <location>
        <begin position="28"/>
        <end position="125"/>
    </location>
</feature>
<dbReference type="PANTHER" id="PTHR48039">
    <property type="entry name" value="RNA-BINDING MOTIF PROTEIN 14B"/>
    <property type="match status" value="1"/>
</dbReference>
<feature type="compositionally biased region" description="Basic and acidic residues" evidence="6">
    <location>
        <begin position="818"/>
        <end position="843"/>
    </location>
</feature>
<feature type="compositionally biased region" description="Basic residues" evidence="6">
    <location>
        <begin position="724"/>
        <end position="739"/>
    </location>
</feature>
<dbReference type="Gene3D" id="3.30.70.330">
    <property type="match status" value="4"/>
</dbReference>
<reference evidence="8" key="1">
    <citation type="submission" date="2020-06" db="EMBL/GenBank/DDBJ databases">
        <authorList>
            <consortium name="Plant Systems Biology data submission"/>
        </authorList>
    </citation>
    <scope>NUCLEOTIDE SEQUENCE</scope>
    <source>
        <strain evidence="8">D6</strain>
    </source>
</reference>
<evidence type="ECO:0000256" key="3">
    <source>
        <dbReference type="ARBA" id="ARBA00022884"/>
    </source>
</evidence>
<dbReference type="SUPFAM" id="SSF54928">
    <property type="entry name" value="RNA-binding domain, RBD"/>
    <property type="match status" value="4"/>
</dbReference>
<evidence type="ECO:0000256" key="2">
    <source>
        <dbReference type="ARBA" id="ARBA00022737"/>
    </source>
</evidence>